<gene>
    <name evidence="2" type="ORF">ACJMK2_035190</name>
</gene>
<keyword evidence="3" id="KW-1185">Reference proteome</keyword>
<evidence type="ECO:0000313" key="2">
    <source>
        <dbReference type="EMBL" id="KAL3877490.1"/>
    </source>
</evidence>
<dbReference type="EMBL" id="JBJQND010000005">
    <property type="protein sequence ID" value="KAL3877490.1"/>
    <property type="molecule type" value="Genomic_DNA"/>
</dbReference>
<proteinExistence type="predicted"/>
<dbReference type="AlphaFoldDB" id="A0ABD3WU31"/>
<name>A0ABD3WU31_SINWO</name>
<sequence length="152" mass="17295">MWNWMLESGKTKKLERSRTLPIIHITKPANENESSTVTPRMQSVSKRKQSVPTITIQRSSDTPSIDDRYTNLQPGDRSGLLRSQSYDRCLVACSSQRISGSAWNFEDDTDSTASSENMTSCSDDVSMHRSPTQLYYTTPPKANMVRNQDERR</sequence>
<accession>A0ABD3WU31</accession>
<feature type="region of interest" description="Disordered" evidence="1">
    <location>
        <begin position="102"/>
        <end position="152"/>
    </location>
</feature>
<protein>
    <submittedName>
        <fullName evidence="2">Uncharacterized protein</fullName>
    </submittedName>
</protein>
<organism evidence="2 3">
    <name type="scientific">Sinanodonta woodiana</name>
    <name type="common">Chinese pond mussel</name>
    <name type="synonym">Anodonta woodiana</name>
    <dbReference type="NCBI Taxonomy" id="1069815"/>
    <lineage>
        <taxon>Eukaryota</taxon>
        <taxon>Metazoa</taxon>
        <taxon>Spiralia</taxon>
        <taxon>Lophotrochozoa</taxon>
        <taxon>Mollusca</taxon>
        <taxon>Bivalvia</taxon>
        <taxon>Autobranchia</taxon>
        <taxon>Heteroconchia</taxon>
        <taxon>Palaeoheterodonta</taxon>
        <taxon>Unionida</taxon>
        <taxon>Unionoidea</taxon>
        <taxon>Unionidae</taxon>
        <taxon>Unioninae</taxon>
        <taxon>Sinanodonta</taxon>
    </lineage>
</organism>
<comment type="caution">
    <text evidence="2">The sequence shown here is derived from an EMBL/GenBank/DDBJ whole genome shotgun (WGS) entry which is preliminary data.</text>
</comment>
<feature type="compositionally biased region" description="Polar residues" evidence="1">
    <location>
        <begin position="111"/>
        <end position="136"/>
    </location>
</feature>
<evidence type="ECO:0000256" key="1">
    <source>
        <dbReference type="SAM" id="MobiDB-lite"/>
    </source>
</evidence>
<reference evidence="2 3" key="1">
    <citation type="submission" date="2024-11" db="EMBL/GenBank/DDBJ databases">
        <title>Chromosome-level genome assembly of the freshwater bivalve Anodonta woodiana.</title>
        <authorList>
            <person name="Chen X."/>
        </authorList>
    </citation>
    <scope>NUCLEOTIDE SEQUENCE [LARGE SCALE GENOMIC DNA]</scope>
    <source>
        <strain evidence="2">MN2024</strain>
        <tissue evidence="2">Gills</tissue>
    </source>
</reference>
<dbReference type="Proteomes" id="UP001634394">
    <property type="component" value="Unassembled WGS sequence"/>
</dbReference>
<feature type="region of interest" description="Disordered" evidence="1">
    <location>
        <begin position="29"/>
        <end position="80"/>
    </location>
</feature>
<feature type="compositionally biased region" description="Polar residues" evidence="1">
    <location>
        <begin position="29"/>
        <end position="63"/>
    </location>
</feature>
<evidence type="ECO:0000313" key="3">
    <source>
        <dbReference type="Proteomes" id="UP001634394"/>
    </source>
</evidence>